<evidence type="ECO:0000313" key="1">
    <source>
        <dbReference type="EMBL" id="DAF62442.1"/>
    </source>
</evidence>
<sequence length="170" mass="20056">MRLLEYVKDKARAENAPVFNFYSMLDFGYRLEGLKPLPNIMQNLSYANSFRDDNYTVQFDKAYAYQLLYNEPSFIDLMRVLSMVENTETVIVVTNHSHPMVEAIVDSLIKFIQERYSLQSFLINDIDDIDQFATSTFITEGGYLNYIDDVKRMGRYYDPHQLLQESEFYI</sequence>
<reference evidence="1" key="1">
    <citation type="journal article" date="2021" name="Proc. Natl. Acad. Sci. U.S.A.">
        <title>A Catalog of Tens of Thousands of Viruses from Human Metagenomes Reveals Hidden Associations with Chronic Diseases.</title>
        <authorList>
            <person name="Tisza M.J."/>
            <person name="Buck C.B."/>
        </authorList>
    </citation>
    <scope>NUCLEOTIDE SEQUENCE</scope>
    <source>
        <strain evidence="1">CtIty1</strain>
    </source>
</reference>
<accession>A0A8S5TI50</accession>
<proteinExistence type="predicted"/>
<organism evidence="1">
    <name type="scientific">Myoviridae sp. ctIty1</name>
    <dbReference type="NCBI Taxonomy" id="2827673"/>
    <lineage>
        <taxon>Viruses</taxon>
        <taxon>Duplodnaviria</taxon>
        <taxon>Heunggongvirae</taxon>
        <taxon>Uroviricota</taxon>
        <taxon>Caudoviricetes</taxon>
    </lineage>
</organism>
<name>A0A8S5TI50_9CAUD</name>
<dbReference type="EMBL" id="BK032823">
    <property type="protein sequence ID" value="DAF62442.1"/>
    <property type="molecule type" value="Genomic_DNA"/>
</dbReference>
<protein>
    <submittedName>
        <fullName evidence="1">Uncharacterized protein</fullName>
    </submittedName>
</protein>